<reference evidence="2" key="1">
    <citation type="submission" date="2013-05" db="EMBL/GenBank/DDBJ databases">
        <authorList>
            <person name="Yim A.K.Y."/>
            <person name="Chan T.F."/>
            <person name="Ji K.M."/>
            <person name="Liu X.Y."/>
            <person name="Zhou J.W."/>
            <person name="Li R.Q."/>
            <person name="Yang K.Y."/>
            <person name="Li J."/>
            <person name="Li M."/>
            <person name="Law P.T.W."/>
            <person name="Wu Y.L."/>
            <person name="Cai Z.L."/>
            <person name="Qin H."/>
            <person name="Bao Y."/>
            <person name="Leung R.K.K."/>
            <person name="Ng P.K.S."/>
            <person name="Zou J."/>
            <person name="Zhong X.J."/>
            <person name="Ran P.X."/>
            <person name="Zhong N.S."/>
            <person name="Liu Z.G."/>
            <person name="Tsui S.K.W."/>
        </authorList>
    </citation>
    <scope>NUCLEOTIDE SEQUENCE</scope>
    <source>
        <strain evidence="2">Derf</strain>
        <tissue evidence="2">Whole organism</tissue>
    </source>
</reference>
<comment type="caution">
    <text evidence="2">The sequence shown here is derived from an EMBL/GenBank/DDBJ whole genome shotgun (WGS) entry which is preliminary data.</text>
</comment>
<gene>
    <name evidence="2" type="ORF">DERF_002680</name>
</gene>
<feature type="compositionally biased region" description="Basic and acidic residues" evidence="1">
    <location>
        <begin position="43"/>
        <end position="71"/>
    </location>
</feature>
<evidence type="ECO:0000256" key="1">
    <source>
        <dbReference type="SAM" id="MobiDB-lite"/>
    </source>
</evidence>
<feature type="compositionally biased region" description="Polar residues" evidence="1">
    <location>
        <begin position="29"/>
        <end position="42"/>
    </location>
</feature>
<feature type="compositionally biased region" description="Basic and acidic residues" evidence="1">
    <location>
        <begin position="1"/>
        <end position="28"/>
    </location>
</feature>
<sequence>MVREGGRQRKWKPQVEDEPIKMTGRENMPKNQPINETAGWSRNESRPTKTKANDDDDDQKVLNKNEESQSV</sequence>
<keyword evidence="3" id="KW-1185">Reference proteome</keyword>
<organism evidence="2 3">
    <name type="scientific">Dermatophagoides farinae</name>
    <name type="common">American house dust mite</name>
    <dbReference type="NCBI Taxonomy" id="6954"/>
    <lineage>
        <taxon>Eukaryota</taxon>
        <taxon>Metazoa</taxon>
        <taxon>Ecdysozoa</taxon>
        <taxon>Arthropoda</taxon>
        <taxon>Chelicerata</taxon>
        <taxon>Arachnida</taxon>
        <taxon>Acari</taxon>
        <taxon>Acariformes</taxon>
        <taxon>Sarcoptiformes</taxon>
        <taxon>Astigmata</taxon>
        <taxon>Psoroptidia</taxon>
        <taxon>Analgoidea</taxon>
        <taxon>Pyroglyphidae</taxon>
        <taxon>Dermatophagoidinae</taxon>
        <taxon>Dermatophagoides</taxon>
    </lineage>
</organism>
<dbReference type="Proteomes" id="UP000790347">
    <property type="component" value="Unassembled WGS sequence"/>
</dbReference>
<accession>A0A922IEU0</accession>
<feature type="region of interest" description="Disordered" evidence="1">
    <location>
        <begin position="1"/>
        <end position="71"/>
    </location>
</feature>
<proteinExistence type="predicted"/>
<dbReference type="AlphaFoldDB" id="A0A922IEU0"/>
<evidence type="ECO:0000313" key="3">
    <source>
        <dbReference type="Proteomes" id="UP000790347"/>
    </source>
</evidence>
<evidence type="ECO:0000313" key="2">
    <source>
        <dbReference type="EMBL" id="KAH9528765.1"/>
    </source>
</evidence>
<protein>
    <submittedName>
        <fullName evidence="2">Uncharacterized protein</fullName>
    </submittedName>
</protein>
<dbReference type="EMBL" id="ASGP02000001">
    <property type="protein sequence ID" value="KAH9528765.1"/>
    <property type="molecule type" value="Genomic_DNA"/>
</dbReference>
<name>A0A922IEU0_DERFA</name>
<reference evidence="2" key="2">
    <citation type="journal article" date="2022" name="Res Sq">
        <title>Comparative Genomics Reveals Insights into the Divergent Evolution of Astigmatic Mites and Household Pest Adaptations.</title>
        <authorList>
            <person name="Xiong Q."/>
            <person name="Wan A.T.-Y."/>
            <person name="Liu X.-Y."/>
            <person name="Fung C.S.-H."/>
            <person name="Xiao X."/>
            <person name="Malainual N."/>
            <person name="Hou J."/>
            <person name="Wang L."/>
            <person name="Wang M."/>
            <person name="Yang K."/>
            <person name="Cui Y."/>
            <person name="Leung E."/>
            <person name="Nong W."/>
            <person name="Shin S.-K."/>
            <person name="Au S."/>
            <person name="Jeong K.Y."/>
            <person name="Chew F.T."/>
            <person name="Hui J."/>
            <person name="Leung T.F."/>
            <person name="Tungtrongchitr A."/>
            <person name="Zhong N."/>
            <person name="Liu Z."/>
            <person name="Tsui S."/>
        </authorList>
    </citation>
    <scope>NUCLEOTIDE SEQUENCE</scope>
    <source>
        <strain evidence="2">Derf</strain>
        <tissue evidence="2">Whole organism</tissue>
    </source>
</reference>